<proteinExistence type="predicted"/>
<feature type="region of interest" description="Disordered" evidence="1">
    <location>
        <begin position="45"/>
        <end position="80"/>
    </location>
</feature>
<dbReference type="GO" id="GO:0004622">
    <property type="term" value="F:phosphatidylcholine lysophospholipase activity"/>
    <property type="evidence" value="ECO:0007669"/>
    <property type="project" value="TreeGrafter"/>
</dbReference>
<dbReference type="InterPro" id="IPR013830">
    <property type="entry name" value="SGNH_hydro"/>
</dbReference>
<dbReference type="Pfam" id="PF13472">
    <property type="entry name" value="Lipase_GDSL_2"/>
    <property type="match status" value="1"/>
</dbReference>
<dbReference type="PANTHER" id="PTHR30383">
    <property type="entry name" value="THIOESTERASE 1/PROTEASE 1/LYSOPHOSPHOLIPASE L1"/>
    <property type="match status" value="1"/>
</dbReference>
<reference evidence="3" key="1">
    <citation type="submission" date="2021-11" db="EMBL/GenBank/DDBJ databases">
        <title>Streptomyces corallinus and Kineosporia corallina sp. nov., two new coral-derived marine actinobacteria.</title>
        <authorList>
            <person name="Buangrab K."/>
            <person name="Sutthacheep M."/>
            <person name="Yeemin T."/>
            <person name="Harunari E."/>
            <person name="Igarashi Y."/>
            <person name="Sripreechasak P."/>
            <person name="Kanchanasin P."/>
            <person name="Tanasupawat S."/>
            <person name="Phongsopitanun W."/>
        </authorList>
    </citation>
    <scope>NUCLEOTIDE SEQUENCE</scope>
    <source>
        <strain evidence="3">JCM 31032</strain>
    </source>
</reference>
<dbReference type="InterPro" id="IPR051532">
    <property type="entry name" value="Ester_Hydrolysis_Enzymes"/>
</dbReference>
<dbReference type="PANTHER" id="PTHR30383:SF5">
    <property type="entry name" value="SGNH HYDROLASE-TYPE ESTERASE DOMAIN-CONTAINING PROTEIN"/>
    <property type="match status" value="1"/>
</dbReference>
<gene>
    <name evidence="3" type="ORF">LR394_00205</name>
</gene>
<evidence type="ECO:0000256" key="1">
    <source>
        <dbReference type="SAM" id="MobiDB-lite"/>
    </source>
</evidence>
<keyword evidence="4" id="KW-1185">Reference proteome</keyword>
<dbReference type="RefSeq" id="WP_231438232.1">
    <property type="nucleotide sequence ID" value="NZ_JAJOMB010000001.1"/>
</dbReference>
<dbReference type="SUPFAM" id="SSF52266">
    <property type="entry name" value="SGNH hydrolase"/>
    <property type="match status" value="1"/>
</dbReference>
<dbReference type="Proteomes" id="UP001138997">
    <property type="component" value="Unassembled WGS sequence"/>
</dbReference>
<dbReference type="EMBL" id="JAJOMB010000001">
    <property type="protein sequence ID" value="MCD5309302.1"/>
    <property type="molecule type" value="Genomic_DNA"/>
</dbReference>
<name>A0A9X1N6M6_9ACTN</name>
<protein>
    <submittedName>
        <fullName evidence="3">GDSL-type esterase/lipase family protein</fullName>
    </submittedName>
</protein>
<dbReference type="InterPro" id="IPR036514">
    <property type="entry name" value="SGNH_hydro_sf"/>
</dbReference>
<accession>A0A9X1N6M6</accession>
<evidence type="ECO:0000259" key="2">
    <source>
        <dbReference type="Pfam" id="PF13472"/>
    </source>
</evidence>
<dbReference type="AlphaFoldDB" id="A0A9X1N6M6"/>
<evidence type="ECO:0000313" key="3">
    <source>
        <dbReference type="EMBL" id="MCD5309302.1"/>
    </source>
</evidence>
<feature type="domain" description="SGNH hydrolase-type esterase" evidence="2">
    <location>
        <begin position="136"/>
        <end position="290"/>
    </location>
</feature>
<evidence type="ECO:0000313" key="4">
    <source>
        <dbReference type="Proteomes" id="UP001138997"/>
    </source>
</evidence>
<feature type="compositionally biased region" description="Low complexity" evidence="1">
    <location>
        <begin position="45"/>
        <end position="56"/>
    </location>
</feature>
<comment type="caution">
    <text evidence="3">The sequence shown here is derived from an EMBL/GenBank/DDBJ whole genome shotgun (WGS) entry which is preliminary data.</text>
</comment>
<organism evidence="3 4">
    <name type="scientific">Kineosporia babensis</name>
    <dbReference type="NCBI Taxonomy" id="499548"/>
    <lineage>
        <taxon>Bacteria</taxon>
        <taxon>Bacillati</taxon>
        <taxon>Actinomycetota</taxon>
        <taxon>Actinomycetes</taxon>
        <taxon>Kineosporiales</taxon>
        <taxon>Kineosporiaceae</taxon>
        <taxon>Kineosporia</taxon>
    </lineage>
</organism>
<dbReference type="Gene3D" id="3.40.50.1110">
    <property type="entry name" value="SGNH hydrolase"/>
    <property type="match status" value="1"/>
</dbReference>
<sequence>MRRLGSGAVLLSAGVAVGVVVSGGFPAGNGSAAVAAPPAVTITSPAPATPAASEPGFSSAEAAPTQTGTGTIPAEATPGETLEGTTAAIGEKARQAAERAASTDSGVITFGGQSLPDLIVAPPERTDGPLRLTVGLGDSITYRAGSWFRRVCGAGVLHTCRDAGIRGDTTAGMLERLDTDVLALKPQVVTVMAGTNDMNYGTSTAETMSNLDQLVTRIADSGAQVVLCTVAPRHRTPKQALALNTAIRKYAKAHRVPLLDTYTVLGTAQGRFKKGLTKDGVHPNAAGMAAMATYAEARLPKLLAAQS</sequence>